<dbReference type="Pfam" id="PF07676">
    <property type="entry name" value="PD40"/>
    <property type="match status" value="1"/>
</dbReference>
<evidence type="ECO:0000256" key="2">
    <source>
        <dbReference type="SAM" id="SignalP"/>
    </source>
</evidence>
<protein>
    <submittedName>
        <fullName evidence="3">WD40 repeat protein</fullName>
    </submittedName>
</protein>
<reference evidence="3 4" key="1">
    <citation type="submission" date="2019-06" db="EMBL/GenBank/DDBJ databases">
        <title>Sequencing the genomes of 1000 actinobacteria strains.</title>
        <authorList>
            <person name="Klenk H.-P."/>
        </authorList>
    </citation>
    <scope>NUCLEOTIDE SEQUENCE [LARGE SCALE GENOMIC DNA]</scope>
    <source>
        <strain evidence="3 4">DSM 41649</strain>
    </source>
</reference>
<dbReference type="SUPFAM" id="SSF69304">
    <property type="entry name" value="Tricorn protease N-terminal domain"/>
    <property type="match status" value="1"/>
</dbReference>
<evidence type="ECO:0000313" key="4">
    <source>
        <dbReference type="Proteomes" id="UP000318416"/>
    </source>
</evidence>
<name>A0A561ERJ9_9ACTN</name>
<feature type="chain" id="PRO_5039628054" evidence="2">
    <location>
        <begin position="23"/>
        <end position="413"/>
    </location>
</feature>
<dbReference type="InterPro" id="IPR011659">
    <property type="entry name" value="WD40"/>
</dbReference>
<gene>
    <name evidence="3" type="ORF">FB465_3299</name>
</gene>
<keyword evidence="4" id="KW-1185">Reference proteome</keyword>
<evidence type="ECO:0000256" key="1">
    <source>
        <dbReference type="SAM" id="MobiDB-lite"/>
    </source>
</evidence>
<dbReference type="Gene3D" id="2.120.10.30">
    <property type="entry name" value="TolB, C-terminal domain"/>
    <property type="match status" value="1"/>
</dbReference>
<dbReference type="PROSITE" id="PS51257">
    <property type="entry name" value="PROKAR_LIPOPROTEIN"/>
    <property type="match status" value="1"/>
</dbReference>
<feature type="region of interest" description="Disordered" evidence="1">
    <location>
        <begin position="31"/>
        <end position="52"/>
    </location>
</feature>
<accession>A0A561ERJ9</accession>
<organism evidence="3 4">
    <name type="scientific">Kitasatospora atroaurantiaca</name>
    <dbReference type="NCBI Taxonomy" id="285545"/>
    <lineage>
        <taxon>Bacteria</taxon>
        <taxon>Bacillati</taxon>
        <taxon>Actinomycetota</taxon>
        <taxon>Actinomycetes</taxon>
        <taxon>Kitasatosporales</taxon>
        <taxon>Streptomycetaceae</taxon>
        <taxon>Kitasatospora</taxon>
    </lineage>
</organism>
<feature type="compositionally biased region" description="Low complexity" evidence="1">
    <location>
        <begin position="31"/>
        <end position="41"/>
    </location>
</feature>
<dbReference type="InterPro" id="IPR011042">
    <property type="entry name" value="6-blade_b-propeller_TolB-like"/>
</dbReference>
<evidence type="ECO:0000313" key="3">
    <source>
        <dbReference type="EMBL" id="TWE18245.1"/>
    </source>
</evidence>
<comment type="caution">
    <text evidence="3">The sequence shown here is derived from an EMBL/GenBank/DDBJ whole genome shotgun (WGS) entry which is preliminary data.</text>
</comment>
<keyword evidence="2" id="KW-0732">Signal</keyword>
<sequence length="413" mass="43313">MRFRKALYAPTAAAALVLPLLAGCGGSTGPASPAAPATSAAQDSAGKPGASGDSAFRDRDLVISAGCTVPASSPAKVWVTGYEPSGWTKVASVEFTLPAQVVLSGRDGNELSALYSLCAGNLPDAESLGSTAASDDAFGPRVRRLFDRDFTRLAVVTSDARTGASHVGYVDRAGKFTDLTGDGGGFATPKERDALFAPDGDSVWFTYRDGADKQHIAGRSVGGNHQLTEQWTGARPYIDDLNLALGGSPLRGVIGSRVYFSPDGKRVAAFVDRQGQNTVPVTANGILPAGATATRIPDSNCKPSGWVDNHTILCAISPGGHLPQEYETNLWTLDVDRSPAKEEPGRLLLPVTDRKNLPVAISPDGKRLLFRSVQGKVEQPYVTELTPGAEPKQITGRDAATALGTGDVVLEWR</sequence>
<proteinExistence type="predicted"/>
<dbReference type="EMBL" id="VIVR01000001">
    <property type="protein sequence ID" value="TWE18245.1"/>
    <property type="molecule type" value="Genomic_DNA"/>
</dbReference>
<feature type="signal peptide" evidence="2">
    <location>
        <begin position="1"/>
        <end position="22"/>
    </location>
</feature>
<dbReference type="RefSeq" id="WP_170290603.1">
    <property type="nucleotide sequence ID" value="NZ_BAAABR010000029.1"/>
</dbReference>
<dbReference type="Proteomes" id="UP000318416">
    <property type="component" value="Unassembled WGS sequence"/>
</dbReference>
<dbReference type="AlphaFoldDB" id="A0A561ERJ9"/>